<reference evidence="1" key="1">
    <citation type="submission" date="2010-03" db="EMBL/GenBank/DDBJ databases">
        <title>The genome sequence of Ruminococcus sp. 18P13.</title>
        <authorList>
            <consortium name="metaHIT consortium -- http://www.metahit.eu/"/>
            <person name="Pajon A."/>
            <person name="Turner K."/>
            <person name="Parkhill J."/>
            <person name="Bernalier A."/>
        </authorList>
    </citation>
    <scope>NUCLEOTIDE SEQUENCE [LARGE SCALE GENOMIC DNA]</scope>
    <source>
        <strain evidence="1">Type strain: 18P13</strain>
    </source>
</reference>
<evidence type="ECO:0000313" key="1">
    <source>
        <dbReference type="EMBL" id="CBL16438.1"/>
    </source>
</evidence>
<dbReference type="AlphaFoldDB" id="D4L9Z3"/>
<protein>
    <submittedName>
        <fullName evidence="1">Uncharacterized protein</fullName>
    </submittedName>
</protein>
<dbReference type="Proteomes" id="UP000007054">
    <property type="component" value="Chromosome"/>
</dbReference>
<dbReference type="EMBL" id="FP929052">
    <property type="protein sequence ID" value="CBL16438.1"/>
    <property type="molecule type" value="Genomic_DNA"/>
</dbReference>
<reference evidence="1" key="2">
    <citation type="submission" date="2010-03" db="EMBL/GenBank/DDBJ databases">
        <authorList>
            <person name="Pajon A."/>
        </authorList>
    </citation>
    <scope>NUCLEOTIDE SEQUENCE</scope>
    <source>
        <strain evidence="1">Type strain: 18P13</strain>
    </source>
</reference>
<dbReference type="KEGG" id="rch:RUM_01840"/>
<evidence type="ECO:0000313" key="2">
    <source>
        <dbReference type="Proteomes" id="UP000007054"/>
    </source>
</evidence>
<organism evidence="1 2">
    <name type="scientific">Ruminococcus champanellensis (strain DSM 18848 / JCM 17042 / KCTC 15320 / 18P13)</name>
    <dbReference type="NCBI Taxonomy" id="213810"/>
    <lineage>
        <taxon>Bacteria</taxon>
        <taxon>Bacillati</taxon>
        <taxon>Bacillota</taxon>
        <taxon>Clostridia</taxon>
        <taxon>Eubacteriales</taxon>
        <taxon>Oscillospiraceae</taxon>
        <taxon>Ruminococcus</taxon>
    </lineage>
</organism>
<sequence length="36" mass="4119">MTILTSMISIIFGIQSKASTKKLRKTKIYIMTQIMV</sequence>
<gene>
    <name evidence="1" type="ordered locus">RUM_01840</name>
</gene>
<name>D4L9Z3_RUMC1</name>
<proteinExistence type="predicted"/>
<dbReference type="HOGENOM" id="CLU_3358251_0_0_9"/>
<accession>D4L9Z3</accession>
<keyword evidence="2" id="KW-1185">Reference proteome</keyword>